<comment type="subcellular location">
    <subcellularLocation>
        <location evidence="1">Membrane</location>
        <topology evidence="1">Multi-pass membrane protein</topology>
    </subcellularLocation>
</comment>
<evidence type="ECO:0000256" key="2">
    <source>
        <dbReference type="ARBA" id="ARBA00007998"/>
    </source>
</evidence>
<feature type="transmembrane region" description="Helical" evidence="8">
    <location>
        <begin position="49"/>
        <end position="68"/>
    </location>
</feature>
<evidence type="ECO:0000256" key="6">
    <source>
        <dbReference type="ARBA" id="ARBA00022989"/>
    </source>
</evidence>
<keyword evidence="7 8" id="KW-0472">Membrane</keyword>
<keyword evidence="3" id="KW-0813">Transport</keyword>
<comment type="similarity">
    <text evidence="2">Belongs to the amino acid-polyamine-organocation (APC) superfamily. Spore germination protein (SGP) (TC 2.A.3.9) family.</text>
</comment>
<dbReference type="Pfam" id="PF03845">
    <property type="entry name" value="Spore_permease"/>
    <property type="match status" value="1"/>
</dbReference>
<keyword evidence="4" id="KW-0309">Germination</keyword>
<feature type="transmembrane region" description="Helical" evidence="8">
    <location>
        <begin position="226"/>
        <end position="246"/>
    </location>
</feature>
<feature type="transmembrane region" description="Helical" evidence="8">
    <location>
        <begin position="120"/>
        <end position="142"/>
    </location>
</feature>
<proteinExistence type="inferred from homology"/>
<comment type="caution">
    <text evidence="9">The sequence shown here is derived from an EMBL/GenBank/DDBJ whole genome shotgun (WGS) entry which is preliminary data.</text>
</comment>
<accession>A0ABS9H0U4</accession>
<reference evidence="9 10" key="1">
    <citation type="submission" date="2022-01" db="EMBL/GenBank/DDBJ databases">
        <title>Alkalihalobacillus sp. EGI L200015, a novel bacterium isolated from a salt lake sediment.</title>
        <authorList>
            <person name="Gao L."/>
            <person name="Fang B.-Z."/>
            <person name="Li W.-J."/>
        </authorList>
    </citation>
    <scope>NUCLEOTIDE SEQUENCE [LARGE SCALE GENOMIC DNA]</scope>
    <source>
        <strain evidence="9 10">KCTC 12718</strain>
    </source>
</reference>
<dbReference type="NCBIfam" id="TIGR00912">
    <property type="entry name" value="2A0309"/>
    <property type="match status" value="1"/>
</dbReference>
<feature type="transmembrane region" description="Helical" evidence="8">
    <location>
        <begin position="196"/>
        <end position="214"/>
    </location>
</feature>
<evidence type="ECO:0000256" key="4">
    <source>
        <dbReference type="ARBA" id="ARBA00022544"/>
    </source>
</evidence>
<dbReference type="InterPro" id="IPR004761">
    <property type="entry name" value="Spore_GerAB"/>
</dbReference>
<feature type="transmembrane region" description="Helical" evidence="8">
    <location>
        <begin position="149"/>
        <end position="169"/>
    </location>
</feature>
<feature type="transmembrane region" description="Helical" evidence="8">
    <location>
        <begin position="342"/>
        <end position="361"/>
    </location>
</feature>
<evidence type="ECO:0000313" key="9">
    <source>
        <dbReference type="EMBL" id="MCF6138619.1"/>
    </source>
</evidence>
<keyword evidence="10" id="KW-1185">Reference proteome</keyword>
<dbReference type="EMBL" id="JAKIJS010000001">
    <property type="protein sequence ID" value="MCF6138619.1"/>
    <property type="molecule type" value="Genomic_DNA"/>
</dbReference>
<dbReference type="Proteomes" id="UP001649381">
    <property type="component" value="Unassembled WGS sequence"/>
</dbReference>
<name>A0ABS9H0U4_9BACL</name>
<evidence type="ECO:0000256" key="5">
    <source>
        <dbReference type="ARBA" id="ARBA00022692"/>
    </source>
</evidence>
<evidence type="ECO:0000313" key="10">
    <source>
        <dbReference type="Proteomes" id="UP001649381"/>
    </source>
</evidence>
<organism evidence="9 10">
    <name type="scientific">Pseudalkalibacillus berkeleyi</name>
    <dbReference type="NCBI Taxonomy" id="1069813"/>
    <lineage>
        <taxon>Bacteria</taxon>
        <taxon>Bacillati</taxon>
        <taxon>Bacillota</taxon>
        <taxon>Bacilli</taxon>
        <taxon>Bacillales</taxon>
        <taxon>Fictibacillaceae</taxon>
        <taxon>Pseudalkalibacillus</taxon>
    </lineage>
</organism>
<evidence type="ECO:0000256" key="3">
    <source>
        <dbReference type="ARBA" id="ARBA00022448"/>
    </source>
</evidence>
<keyword evidence="6 8" id="KW-1133">Transmembrane helix</keyword>
<evidence type="ECO:0000256" key="7">
    <source>
        <dbReference type="ARBA" id="ARBA00023136"/>
    </source>
</evidence>
<protein>
    <submittedName>
        <fullName evidence="9">Spore germination protein</fullName>
    </submittedName>
</protein>
<feature type="transmembrane region" description="Helical" evidence="8">
    <location>
        <begin position="309"/>
        <end position="327"/>
    </location>
</feature>
<feature type="transmembrane region" description="Helical" evidence="8">
    <location>
        <begin position="275"/>
        <end position="297"/>
    </location>
</feature>
<keyword evidence="5 8" id="KW-0812">Transmembrane</keyword>
<gene>
    <name evidence="9" type="ORF">L2716_12850</name>
</gene>
<dbReference type="PANTHER" id="PTHR34975:SF2">
    <property type="entry name" value="SPORE GERMINATION PROTEIN A2"/>
    <property type="match status" value="1"/>
</dbReference>
<feature type="transmembrane region" description="Helical" evidence="8">
    <location>
        <begin position="21"/>
        <end position="43"/>
    </location>
</feature>
<dbReference type="PANTHER" id="PTHR34975">
    <property type="entry name" value="SPORE GERMINATION PROTEIN A2"/>
    <property type="match status" value="1"/>
</dbReference>
<dbReference type="RefSeq" id="WP_236335859.1">
    <property type="nucleotide sequence ID" value="NZ_JAKIJS010000001.1"/>
</dbReference>
<evidence type="ECO:0000256" key="1">
    <source>
        <dbReference type="ARBA" id="ARBA00004141"/>
    </source>
</evidence>
<feature type="transmembrane region" description="Helical" evidence="8">
    <location>
        <begin position="89"/>
        <end position="114"/>
    </location>
</feature>
<sequence>MNKLPHQHSVPTSSMVPPQMAFFLISSMIVGVGVLGFERYIVLDAGYDAWISVLLGGLWVHGLVWIMYKLLKDGGGDLVSIHHSLFGKVVGNMLSFIFSIYLLILCITVLRTFIELIQLWVFQQLNVWIFSTLFILIAYYFICGGFRTVTGICFISMIIGLPLLLLKFYPLQYSHVQNLYPVIQASIPDILKATRTMSLTYLGFEVLLIYYPFFKKPEESQRWAHYGLMFTILVYLGTVITSFIYYSEGQLKHLIWSTISLWKIVEFPFIARFEYFGIALYVFVILPNICLSLWASSRTLKLTLNLRQNRILIAYMVMIVVACGLMKDRTSVEWLNGIVGDTGFYFTSVYIPILFLIQRVVNKARNRK</sequence>
<evidence type="ECO:0000256" key="8">
    <source>
        <dbReference type="SAM" id="Phobius"/>
    </source>
</evidence>